<dbReference type="GO" id="GO:0009044">
    <property type="term" value="F:xylan 1,4-beta-xylosidase activity"/>
    <property type="evidence" value="ECO:0007669"/>
    <property type="project" value="UniProtKB-EC"/>
</dbReference>
<name>A0A8T9C8K7_9HELO</name>
<comment type="caution">
    <text evidence="13">The sequence shown here is derived from an EMBL/GenBank/DDBJ whole genome shotgun (WGS) entry which is preliminary data.</text>
</comment>
<dbReference type="SUPFAM" id="SSF51445">
    <property type="entry name" value="(Trans)glycosidases"/>
    <property type="match status" value="1"/>
</dbReference>
<evidence type="ECO:0000256" key="8">
    <source>
        <dbReference type="ARBA" id="ARBA00023295"/>
    </source>
</evidence>
<dbReference type="Gene3D" id="3.40.50.1700">
    <property type="entry name" value="Glycoside hydrolase family 3 C-terminal domain"/>
    <property type="match status" value="1"/>
</dbReference>
<feature type="domain" description="Fibronectin type III-like" evidence="12">
    <location>
        <begin position="683"/>
        <end position="753"/>
    </location>
</feature>
<evidence type="ECO:0000256" key="9">
    <source>
        <dbReference type="ARBA" id="ARBA00023326"/>
    </source>
</evidence>
<evidence type="ECO:0000256" key="6">
    <source>
        <dbReference type="ARBA" id="ARBA00023180"/>
    </source>
</evidence>
<dbReference type="GO" id="GO:0046556">
    <property type="term" value="F:alpha-L-arabinofuranosidase activity"/>
    <property type="evidence" value="ECO:0007669"/>
    <property type="project" value="TreeGrafter"/>
</dbReference>
<keyword evidence="3" id="KW-0858">Xylan degradation</keyword>
<dbReference type="InterPro" id="IPR044993">
    <property type="entry name" value="BXL"/>
</dbReference>
<keyword evidence="4" id="KW-0732">Signal</keyword>
<comment type="pathway">
    <text evidence="1">Glycan degradation; xylan degradation.</text>
</comment>
<dbReference type="Pfam" id="PF01915">
    <property type="entry name" value="Glyco_hydro_3_C"/>
    <property type="match status" value="1"/>
</dbReference>
<dbReference type="OrthoDB" id="47059at2759"/>
<evidence type="ECO:0000256" key="7">
    <source>
        <dbReference type="ARBA" id="ARBA00023277"/>
    </source>
</evidence>
<dbReference type="Pfam" id="PF00933">
    <property type="entry name" value="Glyco_hydro_3"/>
    <property type="match status" value="1"/>
</dbReference>
<evidence type="ECO:0000313" key="14">
    <source>
        <dbReference type="Proteomes" id="UP000469558"/>
    </source>
</evidence>
<dbReference type="EMBL" id="QGMK01000370">
    <property type="protein sequence ID" value="TVY82099.1"/>
    <property type="molecule type" value="Genomic_DNA"/>
</dbReference>
<keyword evidence="5" id="KW-0378">Hydrolase</keyword>
<dbReference type="InterPro" id="IPR001764">
    <property type="entry name" value="Glyco_hydro_3_N"/>
</dbReference>
<comment type="similarity">
    <text evidence="2">Belongs to the glycosyl hydrolase 3 family.</text>
</comment>
<dbReference type="InterPro" id="IPR002772">
    <property type="entry name" value="Glyco_hydro_3_C"/>
</dbReference>
<evidence type="ECO:0000256" key="10">
    <source>
        <dbReference type="ARBA" id="ARBA00024574"/>
    </source>
</evidence>
<evidence type="ECO:0000259" key="12">
    <source>
        <dbReference type="SMART" id="SM01217"/>
    </source>
</evidence>
<reference evidence="13 14" key="1">
    <citation type="submission" date="2018-05" db="EMBL/GenBank/DDBJ databases">
        <title>Genome sequencing and assembly of the regulated plant pathogen Lachnellula willkommii and related sister species for the development of diagnostic species identification markers.</title>
        <authorList>
            <person name="Giroux E."/>
            <person name="Bilodeau G."/>
        </authorList>
    </citation>
    <scope>NUCLEOTIDE SEQUENCE [LARGE SCALE GENOMIC DNA]</scope>
    <source>
        <strain evidence="13 14">CBS 268.59</strain>
    </source>
</reference>
<dbReference type="GO" id="GO:0031222">
    <property type="term" value="P:arabinan catabolic process"/>
    <property type="evidence" value="ECO:0007669"/>
    <property type="project" value="TreeGrafter"/>
</dbReference>
<dbReference type="SUPFAM" id="SSF52279">
    <property type="entry name" value="Beta-D-glucan exohydrolase, C-terminal domain"/>
    <property type="match status" value="1"/>
</dbReference>
<gene>
    <name evidence="13" type="primary">xlnD_0</name>
    <name evidence="13" type="ORF">LSUE1_G005833</name>
</gene>
<protein>
    <recommendedName>
        <fullName evidence="11">xylan 1,4-beta-xylosidase</fullName>
        <ecNumber evidence="11">3.2.1.37</ecNumber>
    </recommendedName>
</protein>
<evidence type="ECO:0000256" key="2">
    <source>
        <dbReference type="ARBA" id="ARBA00005336"/>
    </source>
</evidence>
<accession>A0A8T9C8K7</accession>
<dbReference type="InterPro" id="IPR013783">
    <property type="entry name" value="Ig-like_fold"/>
</dbReference>
<dbReference type="Gene3D" id="2.60.40.10">
    <property type="entry name" value="Immunoglobulins"/>
    <property type="match status" value="1"/>
</dbReference>
<dbReference type="InterPro" id="IPR036962">
    <property type="entry name" value="Glyco_hydro_3_N_sf"/>
</dbReference>
<comment type="catalytic activity">
    <reaction evidence="10">
        <text>Hydrolysis of (1-&gt;4)-beta-D-xylans, to remove successive D-xylose residues from the non-reducing termini.</text>
        <dbReference type="EC" id="3.2.1.37"/>
    </reaction>
</comment>
<dbReference type="Pfam" id="PF14310">
    <property type="entry name" value="Fn3-like"/>
    <property type="match status" value="1"/>
</dbReference>
<dbReference type="PANTHER" id="PTHR42721:SF3">
    <property type="entry name" value="BETA-D-XYLOSIDASE 5-RELATED"/>
    <property type="match status" value="1"/>
</dbReference>
<evidence type="ECO:0000313" key="13">
    <source>
        <dbReference type="EMBL" id="TVY82099.1"/>
    </source>
</evidence>
<dbReference type="InterPro" id="IPR036881">
    <property type="entry name" value="Glyco_hydro_3_C_sf"/>
</dbReference>
<evidence type="ECO:0000256" key="3">
    <source>
        <dbReference type="ARBA" id="ARBA00022651"/>
    </source>
</evidence>
<evidence type="ECO:0000256" key="1">
    <source>
        <dbReference type="ARBA" id="ARBA00004851"/>
    </source>
</evidence>
<evidence type="ECO:0000256" key="5">
    <source>
        <dbReference type="ARBA" id="ARBA00022801"/>
    </source>
</evidence>
<evidence type="ECO:0000256" key="4">
    <source>
        <dbReference type="ARBA" id="ARBA00022729"/>
    </source>
</evidence>
<keyword evidence="6" id="KW-0325">Glycoprotein</keyword>
<dbReference type="Proteomes" id="UP000469558">
    <property type="component" value="Unassembled WGS sequence"/>
</dbReference>
<evidence type="ECO:0000256" key="11">
    <source>
        <dbReference type="ARBA" id="ARBA00026107"/>
    </source>
</evidence>
<dbReference type="PANTHER" id="PTHR42721">
    <property type="entry name" value="SUGAR HYDROLASE-RELATED"/>
    <property type="match status" value="1"/>
</dbReference>
<dbReference type="InterPro" id="IPR017853">
    <property type="entry name" value="GH"/>
</dbReference>
<organism evidence="13 14">
    <name type="scientific">Lachnellula suecica</name>
    <dbReference type="NCBI Taxonomy" id="602035"/>
    <lineage>
        <taxon>Eukaryota</taxon>
        <taxon>Fungi</taxon>
        <taxon>Dikarya</taxon>
        <taxon>Ascomycota</taxon>
        <taxon>Pezizomycotina</taxon>
        <taxon>Leotiomycetes</taxon>
        <taxon>Helotiales</taxon>
        <taxon>Lachnaceae</taxon>
        <taxon>Lachnellula</taxon>
    </lineage>
</organism>
<dbReference type="GO" id="GO:0045493">
    <property type="term" value="P:xylan catabolic process"/>
    <property type="evidence" value="ECO:0007669"/>
    <property type="project" value="UniProtKB-KW"/>
</dbReference>
<dbReference type="AlphaFoldDB" id="A0A8T9C8K7"/>
<keyword evidence="7" id="KW-0119">Carbohydrate metabolism</keyword>
<keyword evidence="14" id="KW-1185">Reference proteome</keyword>
<proteinExistence type="inferred from homology"/>
<sequence length="779" mass="84238">MSLSSYGNPLAVALIPPFATNTTELLSVLTEATVIRTLPNCAQDPLRNLTICNTSLSPPKRATSLVNLLTLEEKINASIFYLPEVPRLGIPPYTLWNEALHGLGTSTGVDFAPNGSYSVASNFPEPLLMAAAFDDDLVEQVAIAISIEGRAFGNVGRAGMDYYAPNINPFRDPRWGRGQETPGEDAFRVSGYTKAFVTGLEGPSSSKFKRGIATCKHFAAYDLENYHNVTRFNFDAQVSTQDLADYYTPPFQACARDAKASAIMCSYNSVNGIPACLDPYLLQTVLREHWNWDAADHYVTTDCFALDVAFDSHNYTSTPEQTAADALKAGTDTDCGIFFPTYLPRAFAQGLVAEQDLDRALTRVYAALIKLGYYDPPETQPYGNISFQDVNTPATQKLARQAATSGMTLFKNSNKTLPLSAPTTGNGTLSIALVGEWSNATTEMLGGYAGAPPFIHSPLYGLQQTPGISVNLVVGVLDSVPVLAAAESSDIILYVGGIDNSIEQEGLDRVNITWNATKTSLITSLARLGKPFIIAQSGGGQLDDTAFLANPNISSILWIGYPGQDGGVALADVLFGIVAPAGRLPVTMYPESYVSVPPTDMSLRPNPPLNPGRTYKWFDDAVLPFGYGLHYTNFSATASLTFPMSQDTTDILKFSNNIQYTDQFELGNLILNVTNIGDVKSDYAALAFVSGEYGPLPRPIRELAAYSRLKDIEAGAWMTASLPIKLGALTRWDDSGKRVLNPGVYRLAIDTQPELAVVEFHITGSEIVVEQFPIAETKA</sequence>
<dbReference type="Gene3D" id="3.20.20.300">
    <property type="entry name" value="Glycoside hydrolase, family 3, N-terminal domain"/>
    <property type="match status" value="1"/>
</dbReference>
<dbReference type="SMART" id="SM01217">
    <property type="entry name" value="Fn3_like"/>
    <property type="match status" value="1"/>
</dbReference>
<dbReference type="EC" id="3.2.1.37" evidence="11"/>
<keyword evidence="9" id="KW-0624">Polysaccharide degradation</keyword>
<dbReference type="InterPro" id="IPR026891">
    <property type="entry name" value="Fn3-like"/>
</dbReference>
<keyword evidence="8" id="KW-0326">Glycosidase</keyword>